<dbReference type="AlphaFoldDB" id="A0A2H3JDV8"/>
<reference evidence="2 3" key="1">
    <citation type="journal article" date="2012" name="Science">
        <title>The Paleozoic origin of enzymatic lignin decomposition reconstructed from 31 fungal genomes.</title>
        <authorList>
            <person name="Floudas D."/>
            <person name="Binder M."/>
            <person name="Riley R."/>
            <person name="Barry K."/>
            <person name="Blanchette R.A."/>
            <person name="Henrissat B."/>
            <person name="Martinez A.T."/>
            <person name="Otillar R."/>
            <person name="Spatafora J.W."/>
            <person name="Yadav J.S."/>
            <person name="Aerts A."/>
            <person name="Benoit I."/>
            <person name="Boyd A."/>
            <person name="Carlson A."/>
            <person name="Copeland A."/>
            <person name="Coutinho P.M."/>
            <person name="de Vries R.P."/>
            <person name="Ferreira P."/>
            <person name="Findley K."/>
            <person name="Foster B."/>
            <person name="Gaskell J."/>
            <person name="Glotzer D."/>
            <person name="Gorecki P."/>
            <person name="Heitman J."/>
            <person name="Hesse C."/>
            <person name="Hori C."/>
            <person name="Igarashi K."/>
            <person name="Jurgens J.A."/>
            <person name="Kallen N."/>
            <person name="Kersten P."/>
            <person name="Kohler A."/>
            <person name="Kuees U."/>
            <person name="Kumar T.K.A."/>
            <person name="Kuo A."/>
            <person name="LaButti K."/>
            <person name="Larrondo L.F."/>
            <person name="Lindquist E."/>
            <person name="Ling A."/>
            <person name="Lombard V."/>
            <person name="Lucas S."/>
            <person name="Lundell T."/>
            <person name="Martin R."/>
            <person name="McLaughlin D.J."/>
            <person name="Morgenstern I."/>
            <person name="Morin E."/>
            <person name="Murat C."/>
            <person name="Nagy L.G."/>
            <person name="Nolan M."/>
            <person name="Ohm R.A."/>
            <person name="Patyshakuliyeva A."/>
            <person name="Rokas A."/>
            <person name="Ruiz-Duenas F.J."/>
            <person name="Sabat G."/>
            <person name="Salamov A."/>
            <person name="Samejima M."/>
            <person name="Schmutz J."/>
            <person name="Slot J.C."/>
            <person name="St John F."/>
            <person name="Stenlid J."/>
            <person name="Sun H."/>
            <person name="Sun S."/>
            <person name="Syed K."/>
            <person name="Tsang A."/>
            <person name="Wiebenga A."/>
            <person name="Young D."/>
            <person name="Pisabarro A."/>
            <person name="Eastwood D.C."/>
            <person name="Martin F."/>
            <person name="Cullen D."/>
            <person name="Grigoriev I.V."/>
            <person name="Hibbett D.S."/>
        </authorList>
    </citation>
    <scope>NUCLEOTIDE SEQUENCE [LARGE SCALE GENOMIC DNA]</scope>
    <source>
        <strain evidence="2 3">MD-104</strain>
    </source>
</reference>
<protein>
    <submittedName>
        <fullName evidence="2">Uncharacterized protein</fullName>
    </submittedName>
</protein>
<keyword evidence="3" id="KW-1185">Reference proteome</keyword>
<gene>
    <name evidence="2" type="ORF">WOLCODRAFT_20816</name>
</gene>
<evidence type="ECO:0000313" key="3">
    <source>
        <dbReference type="Proteomes" id="UP000218811"/>
    </source>
</evidence>
<evidence type="ECO:0000313" key="2">
    <source>
        <dbReference type="EMBL" id="PCH36919.1"/>
    </source>
</evidence>
<feature type="compositionally biased region" description="Polar residues" evidence="1">
    <location>
        <begin position="1"/>
        <end position="10"/>
    </location>
</feature>
<dbReference type="Proteomes" id="UP000218811">
    <property type="component" value="Unassembled WGS sequence"/>
</dbReference>
<evidence type="ECO:0000256" key="1">
    <source>
        <dbReference type="SAM" id="MobiDB-lite"/>
    </source>
</evidence>
<sequence length="394" mass="43252">MPQQFQNMPQASGVAYRVDSDLSAGGKSSQTTRNRQARKRPRSSSASRAERMISMPPLQQPTHSSDQLPISSTQSLSNMHTLRLRGGRSLPTHSMTDAMARNEPVGGEMLMCTADTDTGLRLKVAISYAQQQHKEAPWYFPWMHILQRQLSFELSTGTSTSVIALPFPQLPVDAEVDTYENPWDWTVDQAAGNQLGATVAVYESGGSDEDSEEDLAGNLEEYLAATVDDLNGAMRQSLSPDPLALDCLPDDLRENIGRCIHNRQTSSLSPGILHSNKRQSLSPDPLLLGCRPDSIQQLSSLGVSSSRGGTPVPSNVGAIAPLQNALRLSRRIPDFTVKMFRTTCNSDGNIVIEKEQTILIAEIKPAIKDSENLSEIRRHLSMFWLLPLFGKLDA</sequence>
<accession>A0A2H3JDV8</accession>
<proteinExistence type="predicted"/>
<feature type="region of interest" description="Disordered" evidence="1">
    <location>
        <begin position="1"/>
        <end position="50"/>
    </location>
</feature>
<dbReference type="EMBL" id="KB467898">
    <property type="protein sequence ID" value="PCH36919.1"/>
    <property type="molecule type" value="Genomic_DNA"/>
</dbReference>
<name>A0A2H3JDV8_WOLCO</name>
<organism evidence="2 3">
    <name type="scientific">Wolfiporia cocos (strain MD-104)</name>
    <name type="common">Brown rot fungus</name>
    <dbReference type="NCBI Taxonomy" id="742152"/>
    <lineage>
        <taxon>Eukaryota</taxon>
        <taxon>Fungi</taxon>
        <taxon>Dikarya</taxon>
        <taxon>Basidiomycota</taxon>
        <taxon>Agaricomycotina</taxon>
        <taxon>Agaricomycetes</taxon>
        <taxon>Polyporales</taxon>
        <taxon>Phaeolaceae</taxon>
        <taxon>Wolfiporia</taxon>
    </lineage>
</organism>